<dbReference type="EMBL" id="PGGM01000015">
    <property type="protein sequence ID" value="PSH60821.1"/>
    <property type="molecule type" value="Genomic_DNA"/>
</dbReference>
<evidence type="ECO:0000256" key="3">
    <source>
        <dbReference type="ARBA" id="ARBA00022448"/>
    </source>
</evidence>
<dbReference type="FunFam" id="3.40.50.300:FF:000016">
    <property type="entry name" value="Oligopeptide ABC transporter ATP-binding component"/>
    <property type="match status" value="1"/>
</dbReference>
<feature type="region of interest" description="Disordered" evidence="6">
    <location>
        <begin position="316"/>
        <end position="335"/>
    </location>
</feature>
<dbReference type="GO" id="GO:0016887">
    <property type="term" value="F:ATP hydrolysis activity"/>
    <property type="evidence" value="ECO:0007669"/>
    <property type="project" value="InterPro"/>
</dbReference>
<dbReference type="Pfam" id="PF00005">
    <property type="entry name" value="ABC_tran"/>
    <property type="match status" value="1"/>
</dbReference>
<evidence type="ECO:0000256" key="6">
    <source>
        <dbReference type="SAM" id="MobiDB-lite"/>
    </source>
</evidence>
<comment type="similarity">
    <text evidence="2">Belongs to the ABC transporter superfamily.</text>
</comment>
<evidence type="ECO:0000313" key="8">
    <source>
        <dbReference type="EMBL" id="PSH60821.1"/>
    </source>
</evidence>
<dbReference type="InterPro" id="IPR027417">
    <property type="entry name" value="P-loop_NTPase"/>
</dbReference>
<accession>A0A2P7B2Y5</accession>
<dbReference type="SUPFAM" id="SSF52540">
    <property type="entry name" value="P-loop containing nucleoside triphosphate hydrolases"/>
    <property type="match status" value="1"/>
</dbReference>
<evidence type="ECO:0000313" key="9">
    <source>
        <dbReference type="Proteomes" id="UP000241764"/>
    </source>
</evidence>
<dbReference type="PROSITE" id="PS00211">
    <property type="entry name" value="ABC_TRANSPORTER_1"/>
    <property type="match status" value="1"/>
</dbReference>
<keyword evidence="4" id="KW-0547">Nucleotide-binding</keyword>
<dbReference type="PANTHER" id="PTHR43776">
    <property type="entry name" value="TRANSPORT ATP-BINDING PROTEIN"/>
    <property type="match status" value="1"/>
</dbReference>
<dbReference type="InterPro" id="IPR050319">
    <property type="entry name" value="ABC_transp_ATP-bind"/>
</dbReference>
<dbReference type="GO" id="GO:0055085">
    <property type="term" value="P:transmembrane transport"/>
    <property type="evidence" value="ECO:0007669"/>
    <property type="project" value="UniProtKB-ARBA"/>
</dbReference>
<dbReference type="Proteomes" id="UP000241764">
    <property type="component" value="Unassembled WGS sequence"/>
</dbReference>
<dbReference type="Gene3D" id="3.40.50.300">
    <property type="entry name" value="P-loop containing nucleotide triphosphate hydrolases"/>
    <property type="match status" value="1"/>
</dbReference>
<sequence length="335" mass="36947">MPSFLEVQGLTKHFSVRSGAGLFSPRIPLKAVDDVSFSLKKGETLGVVGESGCGKSTTGRLVLGMMAPTHGSILLDGTAVHTRHDAVWRAQRQRMQMVYQDPVSFLDRRLPVGRQVMEPLTVHSIGSSVAERREKAEALFSVVGLRPDQFASYPHELSGGQRQRVILARALVLDPELLVCDEPVSALDVSVGAQVVNLLKDVQLSRGLTYLFISHDLKIVRQVADRVIVMYLGRIVEEAATQELFQQPVHPYTRALMSAVPSLKPHPQRRLSIQGSPPNPMQVPNGCVFHPRCPRASKLCQTERPELRNIAANRSVACHHPEDTTVSSPRKLETI</sequence>
<protein>
    <submittedName>
        <fullName evidence="8">Peptide ABC transporter ATP-binding protein</fullName>
    </submittedName>
</protein>
<keyword evidence="3" id="KW-0813">Transport</keyword>
<reference evidence="9" key="1">
    <citation type="submission" date="2017-11" db="EMBL/GenBank/DDBJ databases">
        <authorList>
            <person name="Kuznetsova I."/>
            <person name="Sazanova A."/>
            <person name="Chirak E."/>
            <person name="Safronova V."/>
            <person name="Willems A."/>
        </authorList>
    </citation>
    <scope>NUCLEOTIDE SEQUENCE [LARGE SCALE GENOMIC DNA]</scope>
    <source>
        <strain evidence="9">CCBAU 03422</strain>
    </source>
</reference>
<dbReference type="PANTHER" id="PTHR43776:SF7">
    <property type="entry name" value="D,D-DIPEPTIDE TRANSPORT ATP-BINDING PROTEIN DDPF-RELATED"/>
    <property type="match status" value="1"/>
</dbReference>
<dbReference type="NCBIfam" id="TIGR01727">
    <property type="entry name" value="oligo_HPY"/>
    <property type="match status" value="1"/>
</dbReference>
<dbReference type="AlphaFoldDB" id="A0A2P7B2Y5"/>
<dbReference type="Pfam" id="PF08352">
    <property type="entry name" value="oligo_HPY"/>
    <property type="match status" value="1"/>
</dbReference>
<dbReference type="GO" id="GO:0015833">
    <property type="term" value="P:peptide transport"/>
    <property type="evidence" value="ECO:0007669"/>
    <property type="project" value="InterPro"/>
</dbReference>
<evidence type="ECO:0000256" key="2">
    <source>
        <dbReference type="ARBA" id="ARBA00005417"/>
    </source>
</evidence>
<organism evidence="8 9">
    <name type="scientific">Phyllobacterium sophorae</name>
    <dbReference type="NCBI Taxonomy" id="1520277"/>
    <lineage>
        <taxon>Bacteria</taxon>
        <taxon>Pseudomonadati</taxon>
        <taxon>Pseudomonadota</taxon>
        <taxon>Alphaproteobacteria</taxon>
        <taxon>Hyphomicrobiales</taxon>
        <taxon>Phyllobacteriaceae</taxon>
        <taxon>Phyllobacterium</taxon>
    </lineage>
</organism>
<feature type="domain" description="ABC transporter" evidence="7">
    <location>
        <begin position="5"/>
        <end position="257"/>
    </location>
</feature>
<dbReference type="PROSITE" id="PS50893">
    <property type="entry name" value="ABC_TRANSPORTER_2"/>
    <property type="match status" value="1"/>
</dbReference>
<dbReference type="InterPro" id="IPR013563">
    <property type="entry name" value="Oligopep_ABC_C"/>
</dbReference>
<dbReference type="InterPro" id="IPR003593">
    <property type="entry name" value="AAA+_ATPase"/>
</dbReference>
<dbReference type="SMART" id="SM00382">
    <property type="entry name" value="AAA"/>
    <property type="match status" value="1"/>
</dbReference>
<evidence type="ECO:0000259" key="7">
    <source>
        <dbReference type="PROSITE" id="PS50893"/>
    </source>
</evidence>
<dbReference type="RefSeq" id="WP_106666730.1">
    <property type="nucleotide sequence ID" value="NZ_PGGM01000015.1"/>
</dbReference>
<name>A0A2P7B2Y5_9HYPH</name>
<dbReference type="InterPro" id="IPR003439">
    <property type="entry name" value="ABC_transporter-like_ATP-bd"/>
</dbReference>
<proteinExistence type="inferred from homology"/>
<evidence type="ECO:0000256" key="4">
    <source>
        <dbReference type="ARBA" id="ARBA00022741"/>
    </source>
</evidence>
<dbReference type="OrthoDB" id="9815712at2"/>
<evidence type="ECO:0000256" key="1">
    <source>
        <dbReference type="ARBA" id="ARBA00004417"/>
    </source>
</evidence>
<keyword evidence="5 8" id="KW-0067">ATP-binding</keyword>
<dbReference type="InterPro" id="IPR017871">
    <property type="entry name" value="ABC_transporter-like_CS"/>
</dbReference>
<gene>
    <name evidence="8" type="ORF">CU103_24930</name>
</gene>
<dbReference type="GO" id="GO:0005886">
    <property type="term" value="C:plasma membrane"/>
    <property type="evidence" value="ECO:0007669"/>
    <property type="project" value="UniProtKB-SubCell"/>
</dbReference>
<comment type="subcellular location">
    <subcellularLocation>
        <location evidence="1">Cell inner membrane</location>
        <topology evidence="1">Peripheral membrane protein</topology>
    </subcellularLocation>
</comment>
<comment type="caution">
    <text evidence="8">The sequence shown here is derived from an EMBL/GenBank/DDBJ whole genome shotgun (WGS) entry which is preliminary data.</text>
</comment>
<dbReference type="CDD" id="cd03257">
    <property type="entry name" value="ABC_NikE_OppD_transporters"/>
    <property type="match status" value="1"/>
</dbReference>
<keyword evidence="9" id="KW-1185">Reference proteome</keyword>
<dbReference type="GO" id="GO:0005524">
    <property type="term" value="F:ATP binding"/>
    <property type="evidence" value="ECO:0007669"/>
    <property type="project" value="UniProtKB-KW"/>
</dbReference>
<evidence type="ECO:0000256" key="5">
    <source>
        <dbReference type="ARBA" id="ARBA00022840"/>
    </source>
</evidence>